<dbReference type="Proteomes" id="UP000824120">
    <property type="component" value="Chromosome 11"/>
</dbReference>
<dbReference type="OrthoDB" id="1321578at2759"/>
<gene>
    <name evidence="3" type="ORF">H5410_057491</name>
</gene>
<accession>A0A9J5WPW0</accession>
<comment type="caution">
    <text evidence="3">The sequence shown here is derived from an EMBL/GenBank/DDBJ whole genome shotgun (WGS) entry which is preliminary data.</text>
</comment>
<dbReference type="EMBL" id="JACXVP010000011">
    <property type="protein sequence ID" value="KAG5577357.1"/>
    <property type="molecule type" value="Genomic_DNA"/>
</dbReference>
<reference evidence="3 4" key="1">
    <citation type="submission" date="2020-09" db="EMBL/GenBank/DDBJ databases">
        <title>De no assembly of potato wild relative species, Solanum commersonii.</title>
        <authorList>
            <person name="Cho K."/>
        </authorList>
    </citation>
    <scope>NUCLEOTIDE SEQUENCE [LARGE SCALE GENOMIC DNA]</scope>
    <source>
        <strain evidence="3">LZ3.2</strain>
        <tissue evidence="3">Leaf</tissue>
    </source>
</reference>
<feature type="region of interest" description="Disordered" evidence="1">
    <location>
        <begin position="122"/>
        <end position="146"/>
    </location>
</feature>
<name>A0A9J5WPW0_SOLCO</name>
<dbReference type="AlphaFoldDB" id="A0A9J5WPW0"/>
<dbReference type="Pfam" id="PF14111">
    <property type="entry name" value="DUF4283"/>
    <property type="match status" value="1"/>
</dbReference>
<sequence>MLLIKLLNPSLPKDISFANSLKQLAQQSHDSLRRDITMVEGIPQIKWTEEEVNRMNQIEELQFAVIGKFTHDWSDLEELRRIIPQQWMLKAVVGKPIQIDQATINKSRSSCARVEYQRRTLKMSGANTTSSKARRPLEDTQDYSMS</sequence>
<proteinExistence type="predicted"/>
<evidence type="ECO:0000256" key="1">
    <source>
        <dbReference type="SAM" id="MobiDB-lite"/>
    </source>
</evidence>
<keyword evidence="4" id="KW-1185">Reference proteome</keyword>
<dbReference type="InterPro" id="IPR025558">
    <property type="entry name" value="DUF4283"/>
</dbReference>
<feature type="domain" description="DUF4283" evidence="2">
    <location>
        <begin position="58"/>
        <end position="91"/>
    </location>
</feature>
<evidence type="ECO:0000313" key="3">
    <source>
        <dbReference type="EMBL" id="KAG5577357.1"/>
    </source>
</evidence>
<evidence type="ECO:0000313" key="4">
    <source>
        <dbReference type="Proteomes" id="UP000824120"/>
    </source>
</evidence>
<evidence type="ECO:0000259" key="2">
    <source>
        <dbReference type="Pfam" id="PF14111"/>
    </source>
</evidence>
<organism evidence="3 4">
    <name type="scientific">Solanum commersonii</name>
    <name type="common">Commerson's wild potato</name>
    <name type="synonym">Commerson's nightshade</name>
    <dbReference type="NCBI Taxonomy" id="4109"/>
    <lineage>
        <taxon>Eukaryota</taxon>
        <taxon>Viridiplantae</taxon>
        <taxon>Streptophyta</taxon>
        <taxon>Embryophyta</taxon>
        <taxon>Tracheophyta</taxon>
        <taxon>Spermatophyta</taxon>
        <taxon>Magnoliopsida</taxon>
        <taxon>eudicotyledons</taxon>
        <taxon>Gunneridae</taxon>
        <taxon>Pentapetalae</taxon>
        <taxon>asterids</taxon>
        <taxon>lamiids</taxon>
        <taxon>Solanales</taxon>
        <taxon>Solanaceae</taxon>
        <taxon>Solanoideae</taxon>
        <taxon>Solaneae</taxon>
        <taxon>Solanum</taxon>
    </lineage>
</organism>
<protein>
    <recommendedName>
        <fullName evidence="2">DUF4283 domain-containing protein</fullName>
    </recommendedName>
</protein>